<feature type="compositionally biased region" description="Basic and acidic residues" evidence="1">
    <location>
        <begin position="99"/>
        <end position="109"/>
    </location>
</feature>
<feature type="compositionally biased region" description="Low complexity" evidence="1">
    <location>
        <begin position="171"/>
        <end position="186"/>
    </location>
</feature>
<sequence>MLNDDDSGDFQSRIRKGEVPEIPNEATFLIRKPKEVYNKNSKSFESRTRRTKEGTLLRGRGRTQYQKTEDKFTYRKDKIPVYVEKEGKKLTSSNNLDIYLERKKEEKKAKAITNEIEVSSIEEKDKSSIKSPSPHCINKEDRNERKKKRSRSLGDDIQKSPSLENLHVNSDKNSVSSKSSSDMSDSGNISPLQNTLIEKPLSYYADKIPPPSMKWKHDLVEQKPPARYLENRNRSRERNFSGERSYDIQKDVDKSPFLREKSLSPKDKSPVPKIGKERSRSPDVRRRRSRTPPVCRSRTPNDRILSRSSNKYSSGSSSRRRSSRRSSIDSVGSFKKHRSTSRDSSIEYRHDRRRRYSSSPDRKKDYKRRDRERSKRSSKPISSRRRDSSFSSSETDDSNRRRYASKRKSSSRKSRSPDRRTKRRRSHDRSRRHSSSEREARSHKRKRHRSSSRDSTSSYEGSKRRTKYKDSPPRRSFR</sequence>
<evidence type="ECO:0000256" key="1">
    <source>
        <dbReference type="SAM" id="MobiDB-lite"/>
    </source>
</evidence>
<accession>A0A0N4ZQ20</accession>
<protein>
    <submittedName>
        <fullName evidence="3">NK-tumor recognition protein</fullName>
    </submittedName>
</protein>
<feature type="compositionally biased region" description="Polar residues" evidence="1">
    <location>
        <begin position="187"/>
        <end position="196"/>
    </location>
</feature>
<dbReference type="AlphaFoldDB" id="A0A0N4ZQ20"/>
<evidence type="ECO:0000313" key="3">
    <source>
        <dbReference type="WBParaSite" id="PTRK_0001062500.1"/>
    </source>
</evidence>
<dbReference type="Proteomes" id="UP000038045">
    <property type="component" value="Unplaced"/>
</dbReference>
<feature type="compositionally biased region" description="Basic residues" evidence="1">
    <location>
        <begin position="441"/>
        <end position="450"/>
    </location>
</feature>
<feature type="compositionally biased region" description="Basic and acidic residues" evidence="1">
    <location>
        <begin position="229"/>
        <end position="284"/>
    </location>
</feature>
<keyword evidence="2" id="KW-1185">Reference proteome</keyword>
<proteinExistence type="predicted"/>
<reference evidence="3" key="1">
    <citation type="submission" date="2017-02" db="UniProtKB">
        <authorList>
            <consortium name="WormBaseParasite"/>
        </authorList>
    </citation>
    <scope>IDENTIFICATION</scope>
</reference>
<dbReference type="WBParaSite" id="PTRK_0001062500.1">
    <property type="protein sequence ID" value="PTRK_0001062500.1"/>
    <property type="gene ID" value="PTRK_0001062500"/>
</dbReference>
<feature type="region of interest" description="Disordered" evidence="1">
    <location>
        <begin position="40"/>
        <end position="69"/>
    </location>
</feature>
<feature type="compositionally biased region" description="Basic residues" evidence="1">
    <location>
        <begin position="401"/>
        <end position="433"/>
    </location>
</feature>
<name>A0A0N4ZQ20_PARTI</name>
<feature type="compositionally biased region" description="Basic and acidic residues" evidence="1">
    <location>
        <begin position="40"/>
        <end position="55"/>
    </location>
</feature>
<feature type="compositionally biased region" description="Basic and acidic residues" evidence="1">
    <location>
        <begin position="360"/>
        <end position="375"/>
    </location>
</feature>
<evidence type="ECO:0000313" key="2">
    <source>
        <dbReference type="Proteomes" id="UP000038045"/>
    </source>
</evidence>
<feature type="compositionally biased region" description="Basic and acidic residues" evidence="1">
    <location>
        <begin position="340"/>
        <end position="350"/>
    </location>
</feature>
<feature type="region of interest" description="Disordered" evidence="1">
    <location>
        <begin position="93"/>
        <end position="478"/>
    </location>
</feature>
<feature type="compositionally biased region" description="Low complexity" evidence="1">
    <location>
        <begin position="306"/>
        <end position="317"/>
    </location>
</feature>
<feature type="compositionally biased region" description="Basic and acidic residues" evidence="1">
    <location>
        <begin position="468"/>
        <end position="478"/>
    </location>
</feature>
<organism evidence="2 3">
    <name type="scientific">Parastrongyloides trichosuri</name>
    <name type="common">Possum-specific nematode worm</name>
    <dbReference type="NCBI Taxonomy" id="131310"/>
    <lineage>
        <taxon>Eukaryota</taxon>
        <taxon>Metazoa</taxon>
        <taxon>Ecdysozoa</taxon>
        <taxon>Nematoda</taxon>
        <taxon>Chromadorea</taxon>
        <taxon>Rhabditida</taxon>
        <taxon>Tylenchina</taxon>
        <taxon>Panagrolaimomorpha</taxon>
        <taxon>Strongyloidoidea</taxon>
        <taxon>Strongyloididae</taxon>
        <taxon>Parastrongyloides</taxon>
    </lineage>
</organism>